<name>A0AAW4MYH0_9FIRM</name>
<feature type="domain" description="AAA+ ATPase" evidence="1">
    <location>
        <begin position="99"/>
        <end position="231"/>
    </location>
</feature>
<reference evidence="2 5" key="1">
    <citation type="submission" date="2021-06" db="EMBL/GenBank/DDBJ databases">
        <title>Collection of gut derived symbiotic bacterial strains cultured from healthy donors.</title>
        <authorList>
            <person name="Lin H."/>
            <person name="Littmann E."/>
            <person name="Pamer E.G."/>
        </authorList>
    </citation>
    <scope>NUCLEOTIDE SEQUENCE</scope>
    <source>
        <strain evidence="3 5">MSK.21.70</strain>
        <strain evidence="2">MSK.21.82</strain>
    </source>
</reference>
<dbReference type="Proteomes" id="UP001197492">
    <property type="component" value="Unassembled WGS sequence"/>
</dbReference>
<comment type="caution">
    <text evidence="2">The sequence shown here is derived from an EMBL/GenBank/DDBJ whole genome shotgun (WGS) entry which is preliminary data.</text>
</comment>
<evidence type="ECO:0000313" key="5">
    <source>
        <dbReference type="Proteomes" id="UP001197492"/>
    </source>
</evidence>
<dbReference type="CDD" id="cd00009">
    <property type="entry name" value="AAA"/>
    <property type="match status" value="1"/>
</dbReference>
<dbReference type="InterPro" id="IPR028350">
    <property type="entry name" value="DNAC/IstB-like"/>
</dbReference>
<evidence type="ECO:0000313" key="3">
    <source>
        <dbReference type="EMBL" id="MBV3393792.1"/>
    </source>
</evidence>
<dbReference type="PANTHER" id="PTHR30050:SF4">
    <property type="entry name" value="ATP-BINDING PROTEIN RV3427C IN INSERTION SEQUENCE-RELATED"/>
    <property type="match status" value="1"/>
</dbReference>
<dbReference type="EMBL" id="JAHOEF010000130">
    <property type="protein sequence ID" value="MBV3383755.1"/>
    <property type="molecule type" value="Genomic_DNA"/>
</dbReference>
<dbReference type="PANTHER" id="PTHR30050">
    <property type="entry name" value="CHROMOSOMAL REPLICATION INITIATOR PROTEIN DNAA"/>
    <property type="match status" value="1"/>
</dbReference>
<dbReference type="InterPro" id="IPR003593">
    <property type="entry name" value="AAA+_ATPase"/>
</dbReference>
<proteinExistence type="predicted"/>
<organism evidence="2 4">
    <name type="scientific">Catenibacterium mitsuokai</name>
    <dbReference type="NCBI Taxonomy" id="100886"/>
    <lineage>
        <taxon>Bacteria</taxon>
        <taxon>Bacillati</taxon>
        <taxon>Bacillota</taxon>
        <taxon>Erysipelotrichia</taxon>
        <taxon>Erysipelotrichales</taxon>
        <taxon>Coprobacillaceae</taxon>
        <taxon>Catenibacterium</taxon>
    </lineage>
</organism>
<accession>A0AAW4MYH0</accession>
<sequence>MIDNETIRKASEMGIIDVIDAVNTVESNTTYITLSFDEKIKMIIDMVYQCRYNETVKKLKKRAKLRYLEADLRDVHYTENRLITKDLVSSLATCSFMNLNTNLVIHGPCGTGKTWLACAIANEAIKQRHKTFYIRLPRLLELYDNMRNSGKSLSQAVQKYAKYELLILDEWLMYEMSDQDKQFISELMEVRHDTCSTIFCSQYPTEDWYDKLHKSTLTEALLDRIVHNRIDIDMGTDNFRIK</sequence>
<gene>
    <name evidence="2" type="ORF">KSV97_11155</name>
    <name evidence="3" type="ORF">KSW06_11185</name>
</gene>
<dbReference type="GO" id="GO:0005524">
    <property type="term" value="F:ATP binding"/>
    <property type="evidence" value="ECO:0007669"/>
    <property type="project" value="UniProtKB-KW"/>
</dbReference>
<evidence type="ECO:0000313" key="4">
    <source>
        <dbReference type="Proteomes" id="UP001196408"/>
    </source>
</evidence>
<dbReference type="InterPro" id="IPR002611">
    <property type="entry name" value="IstB_ATP-bd"/>
</dbReference>
<keyword evidence="2" id="KW-0547">Nucleotide-binding</keyword>
<dbReference type="RefSeq" id="WP_217748375.1">
    <property type="nucleotide sequence ID" value="NZ_JAHOEB010000132.1"/>
</dbReference>
<dbReference type="Proteomes" id="UP001196408">
    <property type="component" value="Unassembled WGS sequence"/>
</dbReference>
<dbReference type="Pfam" id="PF01695">
    <property type="entry name" value="IstB_IS21"/>
    <property type="match status" value="1"/>
</dbReference>
<dbReference type="GO" id="GO:0006260">
    <property type="term" value="P:DNA replication"/>
    <property type="evidence" value="ECO:0007669"/>
    <property type="project" value="TreeGrafter"/>
</dbReference>
<dbReference type="SMART" id="SM00382">
    <property type="entry name" value="AAA"/>
    <property type="match status" value="1"/>
</dbReference>
<evidence type="ECO:0000313" key="2">
    <source>
        <dbReference type="EMBL" id="MBV3383755.1"/>
    </source>
</evidence>
<keyword evidence="2" id="KW-0067">ATP-binding</keyword>
<keyword evidence="5" id="KW-1185">Reference proteome</keyword>
<dbReference type="EMBL" id="JAHOEL010000133">
    <property type="protein sequence ID" value="MBV3393792.1"/>
    <property type="molecule type" value="Genomic_DNA"/>
</dbReference>
<protein>
    <submittedName>
        <fullName evidence="2">ATP-binding protein</fullName>
    </submittedName>
</protein>
<dbReference type="AlphaFoldDB" id="A0AAW4MYH0"/>
<evidence type="ECO:0000259" key="1">
    <source>
        <dbReference type="SMART" id="SM00382"/>
    </source>
</evidence>
<dbReference type="PIRSF" id="PIRSF003073">
    <property type="entry name" value="DNAC_TnpB_IstB"/>
    <property type="match status" value="1"/>
</dbReference>